<accession>A0A0H5Q0E1</accession>
<dbReference type="NCBIfam" id="NF033894">
    <property type="entry name" value="Eex_IncN"/>
    <property type="match status" value="1"/>
</dbReference>
<dbReference type="EMBL" id="LN853045">
    <property type="protein sequence ID" value="CRY94880.1"/>
    <property type="molecule type" value="Genomic_DNA"/>
</dbReference>
<protein>
    <recommendedName>
        <fullName evidence="2">EexN family lipoprotein</fullName>
    </recommendedName>
</protein>
<keyword evidence="1" id="KW-0614">Plasmid</keyword>
<evidence type="ECO:0000313" key="1">
    <source>
        <dbReference type="EMBL" id="CRY94880.1"/>
    </source>
</evidence>
<geneLocation type="plasmid" evidence="1">
    <name>pRGRH0397</name>
</geneLocation>
<evidence type="ECO:0008006" key="2">
    <source>
        <dbReference type="Google" id="ProtNLM"/>
    </source>
</evidence>
<organism evidence="1">
    <name type="scientific">uncultured prokaryote</name>
    <dbReference type="NCBI Taxonomy" id="198431"/>
    <lineage>
        <taxon>unclassified sequences</taxon>
        <taxon>environmental samples</taxon>
    </lineage>
</organism>
<dbReference type="InterPro" id="IPR047937">
    <property type="entry name" value="Eex_IncN-like"/>
</dbReference>
<dbReference type="PROSITE" id="PS51257">
    <property type="entry name" value="PROKAR_LIPOPROTEIN"/>
    <property type="match status" value="1"/>
</dbReference>
<reference evidence="1" key="1">
    <citation type="submission" date="2015-06" db="EMBL/GenBank/DDBJ databases">
        <authorList>
            <person name="Joergensen T."/>
        </authorList>
    </citation>
    <scope>NUCLEOTIDE SEQUENCE</scope>
    <source>
        <plasmid evidence="1">pRGRH0397</plasmid>
    </source>
</reference>
<name>A0A0H5Q0E1_9ZZZZ</name>
<proteinExistence type="predicted"/>
<dbReference type="AlphaFoldDB" id="A0A0H5Q0E1"/>
<sequence length="78" mass="9004">MKSKKNELIATLVLLSMGLLAACKEETKSYDWYLDNKEDAYRVYEKCQKSGEGSDNCENARRAYNAHERAKQFGYSLK</sequence>
<reference evidence="1" key="2">
    <citation type="submission" date="2015-07" db="EMBL/GenBank/DDBJ databases">
        <title>Plasmids, circular viruses and viroids from rat gut.</title>
        <authorList>
            <person name="Jorgensen T.J."/>
            <person name="Hansen M.A."/>
            <person name="Xu Z."/>
            <person name="Tabak M.A."/>
            <person name="Sorensen S.J."/>
            <person name="Hansen L.H."/>
        </authorList>
    </citation>
    <scope>NUCLEOTIDE SEQUENCE</scope>
    <source>
        <plasmid evidence="1">pRGRH0397</plasmid>
    </source>
</reference>